<accession>A0A8S5TCC9</accession>
<reference evidence="1" key="1">
    <citation type="journal article" date="2021" name="Proc. Natl. Acad. Sci. U.S.A.">
        <title>A Catalog of Tens of Thousands of Viruses from Human Metagenomes Reveals Hidden Associations with Chronic Diseases.</title>
        <authorList>
            <person name="Tisza M.J."/>
            <person name="Buck C.B."/>
        </authorList>
    </citation>
    <scope>NUCLEOTIDE SEQUENCE</scope>
    <source>
        <strain evidence="1">CtlMy11</strain>
    </source>
</reference>
<protein>
    <submittedName>
        <fullName evidence="1">Uncharacterized protein</fullName>
    </submittedName>
</protein>
<name>A0A8S5TCC9_9CAUD</name>
<dbReference type="EMBL" id="BK032800">
    <property type="protein sequence ID" value="DAF60964.1"/>
    <property type="molecule type" value="Genomic_DNA"/>
</dbReference>
<evidence type="ECO:0000313" key="1">
    <source>
        <dbReference type="EMBL" id="DAF60964.1"/>
    </source>
</evidence>
<proteinExistence type="predicted"/>
<sequence length="73" mass="8662">MHDLLLHHKGTYTKEEVNKLTGTSDPYMILGSQERWPLNTHIIEEDGKRVLWILRDFASRELPKNSQEKKIKF</sequence>
<organism evidence="1">
    <name type="scientific">Podoviridae sp. ctlMy11</name>
    <dbReference type="NCBI Taxonomy" id="2827746"/>
    <lineage>
        <taxon>Viruses</taxon>
        <taxon>Duplodnaviria</taxon>
        <taxon>Heunggongvirae</taxon>
        <taxon>Uroviricota</taxon>
        <taxon>Caudoviricetes</taxon>
    </lineage>
</organism>